<keyword evidence="2" id="KW-1185">Reference proteome</keyword>
<gene>
    <name evidence="1" type="ORF">M9H77_06325</name>
</gene>
<evidence type="ECO:0000313" key="2">
    <source>
        <dbReference type="Proteomes" id="UP001060085"/>
    </source>
</evidence>
<sequence>MAIAQKIYNVAAKIKKNRRQGRNTVEEVLCLSAKRDYTVQHALLEVVGMTPNGKNFSVASAFMQNEQATTYRWVLKQIKHLYFSNAMSTKNQEDVCHHEPKKAHQSERVAKLTELTKDEEVALRHLALKKIWSEIPRAAWIYDDPKNKCRHYLKTSHGLPSACKLITWFDHAYPIQLSDIEAFWKTLEIGGHHPSAR</sequence>
<comment type="caution">
    <text evidence="1">The sequence shown here is derived from an EMBL/GenBank/DDBJ whole genome shotgun (WGS) entry which is preliminary data.</text>
</comment>
<protein>
    <submittedName>
        <fullName evidence="1">Uncharacterized protein</fullName>
    </submittedName>
</protein>
<accession>A0ACC0BRX1</accession>
<reference evidence="2" key="1">
    <citation type="journal article" date="2023" name="Nat. Plants">
        <title>Single-cell RNA sequencing provides a high-resolution roadmap for understanding the multicellular compartmentation of specialized metabolism.</title>
        <authorList>
            <person name="Sun S."/>
            <person name="Shen X."/>
            <person name="Li Y."/>
            <person name="Li Y."/>
            <person name="Wang S."/>
            <person name="Li R."/>
            <person name="Zhang H."/>
            <person name="Shen G."/>
            <person name="Guo B."/>
            <person name="Wei J."/>
            <person name="Xu J."/>
            <person name="St-Pierre B."/>
            <person name="Chen S."/>
            <person name="Sun C."/>
        </authorList>
    </citation>
    <scope>NUCLEOTIDE SEQUENCE [LARGE SCALE GENOMIC DNA]</scope>
</reference>
<proteinExistence type="predicted"/>
<organism evidence="1 2">
    <name type="scientific">Catharanthus roseus</name>
    <name type="common">Madagascar periwinkle</name>
    <name type="synonym">Vinca rosea</name>
    <dbReference type="NCBI Taxonomy" id="4058"/>
    <lineage>
        <taxon>Eukaryota</taxon>
        <taxon>Viridiplantae</taxon>
        <taxon>Streptophyta</taxon>
        <taxon>Embryophyta</taxon>
        <taxon>Tracheophyta</taxon>
        <taxon>Spermatophyta</taxon>
        <taxon>Magnoliopsida</taxon>
        <taxon>eudicotyledons</taxon>
        <taxon>Gunneridae</taxon>
        <taxon>Pentapetalae</taxon>
        <taxon>asterids</taxon>
        <taxon>lamiids</taxon>
        <taxon>Gentianales</taxon>
        <taxon>Apocynaceae</taxon>
        <taxon>Rauvolfioideae</taxon>
        <taxon>Vinceae</taxon>
        <taxon>Catharanthinae</taxon>
        <taxon>Catharanthus</taxon>
    </lineage>
</organism>
<evidence type="ECO:0000313" key="1">
    <source>
        <dbReference type="EMBL" id="KAI5675375.1"/>
    </source>
</evidence>
<name>A0ACC0BRX1_CATRO</name>
<dbReference type="Proteomes" id="UP001060085">
    <property type="component" value="Linkage Group LG02"/>
</dbReference>
<dbReference type="EMBL" id="CM044702">
    <property type="protein sequence ID" value="KAI5675375.1"/>
    <property type="molecule type" value="Genomic_DNA"/>
</dbReference>